<evidence type="ECO:0000313" key="2">
    <source>
        <dbReference type="EMBL" id="KAK3685097.1"/>
    </source>
</evidence>
<dbReference type="Proteomes" id="UP001270362">
    <property type="component" value="Unassembled WGS sequence"/>
</dbReference>
<accession>A0AAE1CA30</accession>
<proteinExistence type="predicted"/>
<evidence type="ECO:0000313" key="3">
    <source>
        <dbReference type="Proteomes" id="UP001270362"/>
    </source>
</evidence>
<reference evidence="2" key="1">
    <citation type="journal article" date="2023" name="Mol. Phylogenet. Evol.">
        <title>Genome-scale phylogeny and comparative genomics of the fungal order Sordariales.</title>
        <authorList>
            <person name="Hensen N."/>
            <person name="Bonometti L."/>
            <person name="Westerberg I."/>
            <person name="Brannstrom I.O."/>
            <person name="Guillou S."/>
            <person name="Cros-Aarteil S."/>
            <person name="Calhoun S."/>
            <person name="Haridas S."/>
            <person name="Kuo A."/>
            <person name="Mondo S."/>
            <person name="Pangilinan J."/>
            <person name="Riley R."/>
            <person name="LaButti K."/>
            <person name="Andreopoulos B."/>
            <person name="Lipzen A."/>
            <person name="Chen C."/>
            <person name="Yan M."/>
            <person name="Daum C."/>
            <person name="Ng V."/>
            <person name="Clum A."/>
            <person name="Steindorff A."/>
            <person name="Ohm R.A."/>
            <person name="Martin F."/>
            <person name="Silar P."/>
            <person name="Natvig D.O."/>
            <person name="Lalanne C."/>
            <person name="Gautier V."/>
            <person name="Ament-Velasquez S.L."/>
            <person name="Kruys A."/>
            <person name="Hutchinson M.I."/>
            <person name="Powell A.J."/>
            <person name="Barry K."/>
            <person name="Miller A.N."/>
            <person name="Grigoriev I.V."/>
            <person name="Debuchy R."/>
            <person name="Gladieux P."/>
            <person name="Hiltunen Thoren M."/>
            <person name="Johannesson H."/>
        </authorList>
    </citation>
    <scope>NUCLEOTIDE SEQUENCE</scope>
    <source>
        <strain evidence="2">CBS 314.62</strain>
    </source>
</reference>
<comment type="caution">
    <text evidence="2">The sequence shown here is derived from an EMBL/GenBank/DDBJ whole genome shotgun (WGS) entry which is preliminary data.</text>
</comment>
<protein>
    <submittedName>
        <fullName evidence="2">Uncharacterized protein</fullName>
    </submittedName>
</protein>
<organism evidence="2 3">
    <name type="scientific">Podospora appendiculata</name>
    <dbReference type="NCBI Taxonomy" id="314037"/>
    <lineage>
        <taxon>Eukaryota</taxon>
        <taxon>Fungi</taxon>
        <taxon>Dikarya</taxon>
        <taxon>Ascomycota</taxon>
        <taxon>Pezizomycotina</taxon>
        <taxon>Sordariomycetes</taxon>
        <taxon>Sordariomycetidae</taxon>
        <taxon>Sordariales</taxon>
        <taxon>Podosporaceae</taxon>
        <taxon>Podospora</taxon>
    </lineage>
</organism>
<dbReference type="EMBL" id="JAULSO010000003">
    <property type="protein sequence ID" value="KAK3685097.1"/>
    <property type="molecule type" value="Genomic_DNA"/>
</dbReference>
<name>A0AAE1CA30_9PEZI</name>
<reference evidence="2" key="2">
    <citation type="submission" date="2023-06" db="EMBL/GenBank/DDBJ databases">
        <authorList>
            <consortium name="Lawrence Berkeley National Laboratory"/>
            <person name="Haridas S."/>
            <person name="Hensen N."/>
            <person name="Bonometti L."/>
            <person name="Westerberg I."/>
            <person name="Brannstrom I.O."/>
            <person name="Guillou S."/>
            <person name="Cros-Aarteil S."/>
            <person name="Calhoun S."/>
            <person name="Kuo A."/>
            <person name="Mondo S."/>
            <person name="Pangilinan J."/>
            <person name="Riley R."/>
            <person name="Labutti K."/>
            <person name="Andreopoulos B."/>
            <person name="Lipzen A."/>
            <person name="Chen C."/>
            <person name="Yanf M."/>
            <person name="Daum C."/>
            <person name="Ng V."/>
            <person name="Clum A."/>
            <person name="Steindorff A."/>
            <person name="Ohm R."/>
            <person name="Martin F."/>
            <person name="Silar P."/>
            <person name="Natvig D."/>
            <person name="Lalanne C."/>
            <person name="Gautier V."/>
            <person name="Ament-Velasquez S.L."/>
            <person name="Kruys A."/>
            <person name="Hutchinson M.I."/>
            <person name="Powell A.J."/>
            <person name="Barry K."/>
            <person name="Miller A.N."/>
            <person name="Grigoriev I.V."/>
            <person name="Debuchy R."/>
            <person name="Gladieux P."/>
            <person name="Thoren M.H."/>
            <person name="Johannesson H."/>
        </authorList>
    </citation>
    <scope>NUCLEOTIDE SEQUENCE</scope>
    <source>
        <strain evidence="2">CBS 314.62</strain>
    </source>
</reference>
<feature type="region of interest" description="Disordered" evidence="1">
    <location>
        <begin position="1"/>
        <end position="26"/>
    </location>
</feature>
<dbReference type="AlphaFoldDB" id="A0AAE1CA30"/>
<gene>
    <name evidence="2" type="ORF">B0T22DRAFT_211141</name>
</gene>
<evidence type="ECO:0000256" key="1">
    <source>
        <dbReference type="SAM" id="MobiDB-lite"/>
    </source>
</evidence>
<sequence length="242" mass="24958">MHLIERCGSRAGTRSTTTPGRSAGSYGGVTLTDPLGRVMGPSGLSAFLGVVDGCALAETDVDGFVGEGESEVVRGVKWLFEFLTGGTVFWRVELLKTDELELVCELADPTVLRVSPMGDSASSGGGRAVSGTEPFGRDRDVKPGPAPSSDRVLSAAAEHEGVRRPLASTACADGDSCALILALSRSIALSLASLGAAGKNWAKVLAFAPGGRGGIAKMGDVYRSRRPPTIISCSDDAENHHA</sequence>
<feature type="region of interest" description="Disordered" evidence="1">
    <location>
        <begin position="117"/>
        <end position="150"/>
    </location>
</feature>
<keyword evidence="3" id="KW-1185">Reference proteome</keyword>